<protein>
    <submittedName>
        <fullName evidence="1">Stage II sporulation protein R</fullName>
    </submittedName>
</protein>
<sequence>MLKSLSFYTLLFTLVVFIYAWEYDLQSQAVEQEASEEALRLQVVAHSDSLLQQHTKGAVRDRVNTYLRGEMDASKHHTEARHNVEDELEAIEELVQEELEARSLSLDVEAEVKDEAEFPNRRYGSIMYPAGLYEALVITIGDGEGENWWCVLFPPLCFAELNDSETVSEEKGEQEETEYRLWIVDKFQEWFAGTAENEEI</sequence>
<keyword evidence="2" id="KW-1185">Reference proteome</keyword>
<dbReference type="Proteomes" id="UP000242310">
    <property type="component" value="Unassembled WGS sequence"/>
</dbReference>
<comment type="caution">
    <text evidence="1">The sequence shown here is derived from an EMBL/GenBank/DDBJ whole genome shotgun (WGS) entry which is preliminary data.</text>
</comment>
<dbReference type="AlphaFoldDB" id="A0A2P8HHU2"/>
<reference evidence="1 2" key="1">
    <citation type="submission" date="2018-03" db="EMBL/GenBank/DDBJ databases">
        <title>Genomic Encyclopedia of Type Strains, Phase III (KMG-III): the genomes of soil and plant-associated and newly described type strains.</title>
        <authorList>
            <person name="Whitman W."/>
        </authorList>
    </citation>
    <scope>NUCLEOTIDE SEQUENCE [LARGE SCALE GENOMIC DNA]</scope>
    <source>
        <strain evidence="1 2">CGMCC 1.07653</strain>
    </source>
</reference>
<evidence type="ECO:0000313" key="2">
    <source>
        <dbReference type="Proteomes" id="UP000242310"/>
    </source>
</evidence>
<gene>
    <name evidence="1" type="ORF">B0H94_10651</name>
</gene>
<evidence type="ECO:0000313" key="1">
    <source>
        <dbReference type="EMBL" id="PSL45796.1"/>
    </source>
</evidence>
<dbReference type="Pfam" id="PF09551">
    <property type="entry name" value="Spore_II_R"/>
    <property type="match status" value="1"/>
</dbReference>
<name>A0A2P8HHU2_9BACI</name>
<dbReference type="InterPro" id="IPR014202">
    <property type="entry name" value="Spore_II_R"/>
</dbReference>
<dbReference type="EMBL" id="PYAV01000006">
    <property type="protein sequence ID" value="PSL45796.1"/>
    <property type="molecule type" value="Genomic_DNA"/>
</dbReference>
<accession>A0A2P8HHU2</accession>
<dbReference type="RefSeq" id="WP_181315296.1">
    <property type="nucleotide sequence ID" value="NZ_PYAV01000006.1"/>
</dbReference>
<proteinExistence type="predicted"/>
<organism evidence="1 2">
    <name type="scientific">Salsuginibacillus halophilus</name>
    <dbReference type="NCBI Taxonomy" id="517424"/>
    <lineage>
        <taxon>Bacteria</taxon>
        <taxon>Bacillati</taxon>
        <taxon>Bacillota</taxon>
        <taxon>Bacilli</taxon>
        <taxon>Bacillales</taxon>
        <taxon>Bacillaceae</taxon>
        <taxon>Salsuginibacillus</taxon>
    </lineage>
</organism>